<name>A0AA40FF98_9HYME</name>
<feature type="compositionally biased region" description="Polar residues" evidence="1">
    <location>
        <begin position="47"/>
        <end position="56"/>
    </location>
</feature>
<comment type="caution">
    <text evidence="2">The sequence shown here is derived from an EMBL/GenBank/DDBJ whole genome shotgun (WGS) entry which is preliminary data.</text>
</comment>
<evidence type="ECO:0000256" key="1">
    <source>
        <dbReference type="SAM" id="MobiDB-lite"/>
    </source>
</evidence>
<keyword evidence="3" id="KW-1185">Reference proteome</keyword>
<evidence type="ECO:0000313" key="3">
    <source>
        <dbReference type="Proteomes" id="UP001177670"/>
    </source>
</evidence>
<feature type="compositionally biased region" description="Basic and acidic residues" evidence="1">
    <location>
        <begin position="32"/>
        <end position="46"/>
    </location>
</feature>
<sequence length="92" mass="10382">MENGRTGEKRGEKRAGGRKGTVKQEEEEEKQEEVGWKKKQKIDGHRVSSTGYTGYTNDKDESNFTITDAPTLPLFPYSLSLRLQKHAGVLNN</sequence>
<proteinExistence type="predicted"/>
<dbReference type="AlphaFoldDB" id="A0AA40FF98"/>
<protein>
    <submittedName>
        <fullName evidence="2">Uncharacterized protein</fullName>
    </submittedName>
</protein>
<reference evidence="2" key="1">
    <citation type="submission" date="2021-10" db="EMBL/GenBank/DDBJ databases">
        <title>Melipona bicolor Genome sequencing and assembly.</title>
        <authorList>
            <person name="Araujo N.S."/>
            <person name="Arias M.C."/>
        </authorList>
    </citation>
    <scope>NUCLEOTIDE SEQUENCE</scope>
    <source>
        <strain evidence="2">USP_2M_L1-L4_2017</strain>
        <tissue evidence="2">Whole body</tissue>
    </source>
</reference>
<dbReference type="Proteomes" id="UP001177670">
    <property type="component" value="Unassembled WGS sequence"/>
</dbReference>
<organism evidence="2 3">
    <name type="scientific">Melipona bicolor</name>
    <dbReference type="NCBI Taxonomy" id="60889"/>
    <lineage>
        <taxon>Eukaryota</taxon>
        <taxon>Metazoa</taxon>
        <taxon>Ecdysozoa</taxon>
        <taxon>Arthropoda</taxon>
        <taxon>Hexapoda</taxon>
        <taxon>Insecta</taxon>
        <taxon>Pterygota</taxon>
        <taxon>Neoptera</taxon>
        <taxon>Endopterygota</taxon>
        <taxon>Hymenoptera</taxon>
        <taxon>Apocrita</taxon>
        <taxon>Aculeata</taxon>
        <taxon>Apoidea</taxon>
        <taxon>Anthophila</taxon>
        <taxon>Apidae</taxon>
        <taxon>Melipona</taxon>
    </lineage>
</organism>
<gene>
    <name evidence="2" type="ORF">K0M31_015735</name>
</gene>
<feature type="compositionally biased region" description="Basic and acidic residues" evidence="1">
    <location>
        <begin position="1"/>
        <end position="15"/>
    </location>
</feature>
<dbReference type="EMBL" id="JAHYIQ010000048">
    <property type="protein sequence ID" value="KAK1117800.1"/>
    <property type="molecule type" value="Genomic_DNA"/>
</dbReference>
<feature type="region of interest" description="Disordered" evidence="1">
    <location>
        <begin position="1"/>
        <end position="64"/>
    </location>
</feature>
<evidence type="ECO:0000313" key="2">
    <source>
        <dbReference type="EMBL" id="KAK1117800.1"/>
    </source>
</evidence>
<accession>A0AA40FF98</accession>